<dbReference type="EMBL" id="CP075153">
    <property type="protein sequence ID" value="UTX43616.1"/>
    <property type="molecule type" value="Genomic_DNA"/>
</dbReference>
<accession>A0A9Q9C3R8</accession>
<sequence>MRDAIAVFKRKRKIYSMGPFDPLILDAVAGLEEMARSAYEDELLYIEVNGWMISTLSGVDGVLVILVSRRIDMEKLKYVYESYRICVAYENMSLMDFLIGMYDTKANNEK</sequence>
<protein>
    <submittedName>
        <fullName evidence="1">Nucleoporin-like protein Rip</fullName>
    </submittedName>
</protein>
<proteinExistence type="predicted"/>
<name>A0A9Q9C3R8_ENCHE</name>
<dbReference type="AlphaFoldDB" id="A0A9Q9C3R8"/>
<organism evidence="1 2">
    <name type="scientific">Encephalitozoon hellem</name>
    <name type="common">Microsporidian parasite</name>
    <dbReference type="NCBI Taxonomy" id="27973"/>
    <lineage>
        <taxon>Eukaryota</taxon>
        <taxon>Fungi</taxon>
        <taxon>Fungi incertae sedis</taxon>
        <taxon>Microsporidia</taxon>
        <taxon>Unikaryonidae</taxon>
        <taxon>Encephalitozoon</taxon>
    </lineage>
</organism>
<evidence type="ECO:0000313" key="2">
    <source>
        <dbReference type="Proteomes" id="UP001059546"/>
    </source>
</evidence>
<gene>
    <name evidence="1" type="ORF">GPU96_07g13770</name>
</gene>
<reference evidence="1" key="1">
    <citation type="submission" date="2022-10" db="EMBL/GenBank/DDBJ databases">
        <title>Encephalitozoon hellem ATCC 50604 Complete Genome.</title>
        <authorList>
            <person name="Mascarenhas dos Santos A.C."/>
            <person name="Julian A.T."/>
            <person name="Pombert J.-F."/>
        </authorList>
    </citation>
    <scope>NUCLEOTIDE SEQUENCE</scope>
    <source>
        <strain evidence="1">ATCC 50604</strain>
    </source>
</reference>
<dbReference type="Proteomes" id="UP001059546">
    <property type="component" value="Chromosome VII"/>
</dbReference>
<evidence type="ECO:0000313" key="1">
    <source>
        <dbReference type="EMBL" id="UTX43616.1"/>
    </source>
</evidence>